<gene>
    <name evidence="12" type="ORF">CJ669_00750</name>
</gene>
<dbReference type="SUPFAM" id="SSF55874">
    <property type="entry name" value="ATPase domain of HSP90 chaperone/DNA topoisomerase II/histidine kinase"/>
    <property type="match status" value="1"/>
</dbReference>
<proteinExistence type="predicted"/>
<evidence type="ECO:0000256" key="2">
    <source>
        <dbReference type="ARBA" id="ARBA00012438"/>
    </source>
</evidence>
<dbReference type="InterPro" id="IPR036890">
    <property type="entry name" value="HATPase_C_sf"/>
</dbReference>
<feature type="transmembrane region" description="Helical" evidence="10">
    <location>
        <begin position="267"/>
        <end position="286"/>
    </location>
</feature>
<dbReference type="PROSITE" id="PS50109">
    <property type="entry name" value="HIS_KIN"/>
    <property type="match status" value="1"/>
</dbReference>
<feature type="coiled-coil region" evidence="9">
    <location>
        <begin position="292"/>
        <end position="330"/>
    </location>
</feature>
<dbReference type="GO" id="GO:0005524">
    <property type="term" value="F:ATP binding"/>
    <property type="evidence" value="ECO:0007669"/>
    <property type="project" value="UniProtKB-KW"/>
</dbReference>
<keyword evidence="3" id="KW-0597">Phosphoprotein</keyword>
<name>A0A2S9SR48_9BACT</name>
<dbReference type="CDD" id="cd01007">
    <property type="entry name" value="PBP2_BvgS_HisK_like"/>
    <property type="match status" value="1"/>
</dbReference>
<evidence type="ECO:0000256" key="7">
    <source>
        <dbReference type="ARBA" id="ARBA00022840"/>
    </source>
</evidence>
<dbReference type="InterPro" id="IPR001638">
    <property type="entry name" value="Solute-binding_3/MltF_N"/>
</dbReference>
<dbReference type="SMART" id="SM00388">
    <property type="entry name" value="HisKA"/>
    <property type="match status" value="1"/>
</dbReference>
<dbReference type="EMBL" id="NXGJ01000001">
    <property type="protein sequence ID" value="PRM89056.1"/>
    <property type="molecule type" value="Genomic_DNA"/>
</dbReference>
<dbReference type="SUPFAM" id="SSF53850">
    <property type="entry name" value="Periplasmic binding protein-like II"/>
    <property type="match status" value="1"/>
</dbReference>
<evidence type="ECO:0000256" key="10">
    <source>
        <dbReference type="SAM" id="Phobius"/>
    </source>
</evidence>
<dbReference type="PRINTS" id="PR00344">
    <property type="entry name" value="BCTRLSENSOR"/>
</dbReference>
<evidence type="ECO:0000256" key="1">
    <source>
        <dbReference type="ARBA" id="ARBA00000085"/>
    </source>
</evidence>
<dbReference type="SMART" id="SM00062">
    <property type="entry name" value="PBPb"/>
    <property type="match status" value="1"/>
</dbReference>
<organism evidence="12 13">
    <name type="scientific">Aliarcobacter cryaerophilus</name>
    <dbReference type="NCBI Taxonomy" id="28198"/>
    <lineage>
        <taxon>Bacteria</taxon>
        <taxon>Pseudomonadati</taxon>
        <taxon>Campylobacterota</taxon>
        <taxon>Epsilonproteobacteria</taxon>
        <taxon>Campylobacterales</taxon>
        <taxon>Arcobacteraceae</taxon>
        <taxon>Aliarcobacter</taxon>
    </lineage>
</organism>
<evidence type="ECO:0000259" key="11">
    <source>
        <dbReference type="PROSITE" id="PS50109"/>
    </source>
</evidence>
<keyword evidence="9" id="KW-0175">Coiled coil</keyword>
<dbReference type="CDD" id="cd00082">
    <property type="entry name" value="HisKA"/>
    <property type="match status" value="1"/>
</dbReference>
<dbReference type="EC" id="2.7.13.3" evidence="2"/>
<dbReference type="GO" id="GO:0000155">
    <property type="term" value="F:phosphorelay sensor kinase activity"/>
    <property type="evidence" value="ECO:0007669"/>
    <property type="project" value="InterPro"/>
</dbReference>
<keyword evidence="10" id="KW-0472">Membrane</keyword>
<evidence type="ECO:0000256" key="8">
    <source>
        <dbReference type="ARBA" id="ARBA00023012"/>
    </source>
</evidence>
<dbReference type="RefSeq" id="WP_105908279.1">
    <property type="nucleotide sequence ID" value="NZ_NXGJ01000001.1"/>
</dbReference>
<dbReference type="Proteomes" id="UP000239065">
    <property type="component" value="Unassembled WGS sequence"/>
</dbReference>
<reference evidence="12 13" key="1">
    <citation type="submission" date="2017-09" db="EMBL/GenBank/DDBJ databases">
        <title>Reassesment of A. cryaerophilus.</title>
        <authorList>
            <person name="Perez-Cataluna A."/>
            <person name="Collado L."/>
            <person name="Salgado O."/>
            <person name="Lefinanco V."/>
            <person name="Figueras M.J."/>
        </authorList>
    </citation>
    <scope>NUCLEOTIDE SEQUENCE [LARGE SCALE GENOMIC DNA]</scope>
    <source>
        <strain evidence="12 13">LMG 9861</strain>
    </source>
</reference>
<keyword evidence="8" id="KW-0902">Two-component regulatory system</keyword>
<dbReference type="PANTHER" id="PTHR43065:SF10">
    <property type="entry name" value="PEROXIDE STRESS-ACTIVATED HISTIDINE KINASE MAK3"/>
    <property type="match status" value="1"/>
</dbReference>
<feature type="domain" description="Histidine kinase" evidence="11">
    <location>
        <begin position="346"/>
        <end position="568"/>
    </location>
</feature>
<sequence>MKIFLTTILIVINLFSQDIDTNLQLTTQEKEFIEKTHFNVAITKNWYPISFEEDKDKALGISSEFWEIIVNKLNLKTTNIFFKSFDEQIKSLQSGKSDIIFSVGESESRKKFGYFSNEYLKFPISIVTKKDEHFIENIDDIINKKIAVGNNFTAHNLLKEKYPNIDLVLVNSVEEGLNLVSKKEVFAFVDIKPILTYNIAKFEFKDLKVSGNSGIDFPLKIMVRKEFKDLIPILNKTIATIPASEVITIVNSWNNVKFQTSIDYKTVWILVFLVFFGAIAFIHRTATLNILNKKLKYTVEEKTKELKYLNENLQLAIDKKTKELLEKEAILNQQAKMAAMGEMIENIAHQWRQPLSVISTISSSLKIKKEMNILDDKEFYEALKNINKTSEHLSNTIDDFRNFFSPNKEMNKFYVSQLIKKSKDLIKSRFDKFNIKVIEHIDDIEILSYQNELFQVILNLFSNSIDVLSSSQIEKKIIYIKIYHDENNLYIEFLDNGGGIKDEFIKRVFEPYFTTKHKSQGTGIGLYMSLQIVTKHLNGEISVKNDTFIENNTAYFGAKFTILLPIHLQNT</sequence>
<dbReference type="InterPro" id="IPR004358">
    <property type="entry name" value="Sig_transdc_His_kin-like_C"/>
</dbReference>
<dbReference type="SUPFAM" id="SSF47384">
    <property type="entry name" value="Homodimeric domain of signal transducing histidine kinase"/>
    <property type="match status" value="1"/>
</dbReference>
<evidence type="ECO:0000256" key="6">
    <source>
        <dbReference type="ARBA" id="ARBA00022777"/>
    </source>
</evidence>
<keyword evidence="7" id="KW-0067">ATP-binding</keyword>
<keyword evidence="4" id="KW-0808">Transferase</keyword>
<dbReference type="InterPro" id="IPR005467">
    <property type="entry name" value="His_kinase_dom"/>
</dbReference>
<evidence type="ECO:0000256" key="9">
    <source>
        <dbReference type="SAM" id="Coils"/>
    </source>
</evidence>
<keyword evidence="6" id="KW-0418">Kinase</keyword>
<comment type="catalytic activity">
    <reaction evidence="1">
        <text>ATP + protein L-histidine = ADP + protein N-phospho-L-histidine.</text>
        <dbReference type="EC" id="2.7.13.3"/>
    </reaction>
</comment>
<accession>A0A2S9SR48</accession>
<protein>
    <recommendedName>
        <fullName evidence="2">histidine kinase</fullName>
        <ecNumber evidence="2">2.7.13.3</ecNumber>
    </recommendedName>
</protein>
<dbReference type="InterPro" id="IPR036097">
    <property type="entry name" value="HisK_dim/P_sf"/>
</dbReference>
<comment type="caution">
    <text evidence="12">The sequence shown here is derived from an EMBL/GenBank/DDBJ whole genome shotgun (WGS) entry which is preliminary data.</text>
</comment>
<evidence type="ECO:0000256" key="4">
    <source>
        <dbReference type="ARBA" id="ARBA00022679"/>
    </source>
</evidence>
<dbReference type="Pfam" id="PF00512">
    <property type="entry name" value="HisKA"/>
    <property type="match status" value="1"/>
</dbReference>
<keyword evidence="5" id="KW-0547">Nucleotide-binding</keyword>
<evidence type="ECO:0000313" key="13">
    <source>
        <dbReference type="Proteomes" id="UP000239065"/>
    </source>
</evidence>
<dbReference type="Gene3D" id="1.10.287.130">
    <property type="match status" value="1"/>
</dbReference>
<keyword evidence="10" id="KW-1133">Transmembrane helix</keyword>
<evidence type="ECO:0000256" key="5">
    <source>
        <dbReference type="ARBA" id="ARBA00022741"/>
    </source>
</evidence>
<dbReference type="Gene3D" id="3.30.565.10">
    <property type="entry name" value="Histidine kinase-like ATPase, C-terminal domain"/>
    <property type="match status" value="1"/>
</dbReference>
<dbReference type="InterPro" id="IPR003661">
    <property type="entry name" value="HisK_dim/P_dom"/>
</dbReference>
<evidence type="ECO:0000256" key="3">
    <source>
        <dbReference type="ARBA" id="ARBA00022553"/>
    </source>
</evidence>
<keyword evidence="10" id="KW-0812">Transmembrane</keyword>
<dbReference type="Gene3D" id="3.40.190.10">
    <property type="entry name" value="Periplasmic binding protein-like II"/>
    <property type="match status" value="2"/>
</dbReference>
<dbReference type="Pfam" id="PF02518">
    <property type="entry name" value="HATPase_c"/>
    <property type="match status" value="1"/>
</dbReference>
<dbReference type="Pfam" id="PF00497">
    <property type="entry name" value="SBP_bac_3"/>
    <property type="match status" value="1"/>
</dbReference>
<dbReference type="PANTHER" id="PTHR43065">
    <property type="entry name" value="SENSOR HISTIDINE KINASE"/>
    <property type="match status" value="1"/>
</dbReference>
<dbReference type="AlphaFoldDB" id="A0A2S9SR48"/>
<evidence type="ECO:0000313" key="12">
    <source>
        <dbReference type="EMBL" id="PRM89056.1"/>
    </source>
</evidence>
<dbReference type="SMART" id="SM00387">
    <property type="entry name" value="HATPase_c"/>
    <property type="match status" value="1"/>
</dbReference>
<dbReference type="InterPro" id="IPR003594">
    <property type="entry name" value="HATPase_dom"/>
</dbReference>